<keyword evidence="3 8" id="KW-0732">Signal</keyword>
<name>A0A068VE17_COFCA</name>
<keyword evidence="4 7" id="KW-0378">Hydrolase</keyword>
<dbReference type="MEROPS" id="S08.A09"/>
<dbReference type="InterPro" id="IPR023828">
    <property type="entry name" value="Peptidase_S8_Ser-AS"/>
</dbReference>
<dbReference type="AlphaFoldDB" id="A0A068VE17"/>
<dbReference type="Gene3D" id="2.60.40.2310">
    <property type="match status" value="1"/>
</dbReference>
<dbReference type="InParanoid" id="A0A068VE17"/>
<dbReference type="Proteomes" id="UP000295252">
    <property type="component" value="Unassembled WGS sequence"/>
</dbReference>
<dbReference type="FunFam" id="3.40.50.200:FF:000006">
    <property type="entry name" value="Subtilisin-like protease SBT1.5"/>
    <property type="match status" value="1"/>
</dbReference>
<reference evidence="13" key="1">
    <citation type="journal article" date="2014" name="Science">
        <title>The coffee genome provides insight into the convergent evolution of caffeine biosynthesis.</title>
        <authorList>
            <person name="Denoeud F."/>
            <person name="Carretero-Paulet L."/>
            <person name="Dereeper A."/>
            <person name="Droc G."/>
            <person name="Guyot R."/>
            <person name="Pietrella M."/>
            <person name="Zheng C."/>
            <person name="Alberti A."/>
            <person name="Anthony F."/>
            <person name="Aprea G."/>
            <person name="Aury J.M."/>
            <person name="Bento P."/>
            <person name="Bernard M."/>
            <person name="Bocs S."/>
            <person name="Campa C."/>
            <person name="Cenci A."/>
            <person name="Combes M.C."/>
            <person name="Crouzillat D."/>
            <person name="Da Silva C."/>
            <person name="Daddiego L."/>
            <person name="De Bellis F."/>
            <person name="Dussert S."/>
            <person name="Garsmeur O."/>
            <person name="Gayraud T."/>
            <person name="Guignon V."/>
            <person name="Jahn K."/>
            <person name="Jamilloux V."/>
            <person name="Joet T."/>
            <person name="Labadie K."/>
            <person name="Lan T."/>
            <person name="Leclercq J."/>
            <person name="Lepelley M."/>
            <person name="Leroy T."/>
            <person name="Li L.T."/>
            <person name="Librado P."/>
            <person name="Lopez L."/>
            <person name="Munoz A."/>
            <person name="Noel B."/>
            <person name="Pallavicini A."/>
            <person name="Perrotta G."/>
            <person name="Poncet V."/>
            <person name="Pot D."/>
            <person name="Priyono X."/>
            <person name="Rigoreau M."/>
            <person name="Rouard M."/>
            <person name="Rozas J."/>
            <person name="Tranchant-Dubreuil C."/>
            <person name="VanBuren R."/>
            <person name="Zhang Q."/>
            <person name="Andrade A.C."/>
            <person name="Argout X."/>
            <person name="Bertrand B."/>
            <person name="de Kochko A."/>
            <person name="Graziosi G."/>
            <person name="Henry R.J."/>
            <person name="Jayarama X."/>
            <person name="Ming R."/>
            <person name="Nagai C."/>
            <person name="Rounsley S."/>
            <person name="Sankoff D."/>
            <person name="Giuliano G."/>
            <person name="Albert V.A."/>
            <person name="Wincker P."/>
            <person name="Lashermes P."/>
        </authorList>
    </citation>
    <scope>NUCLEOTIDE SEQUENCE [LARGE SCALE GENOMIC DNA]</scope>
    <source>
        <strain evidence="13">cv. DH200-94</strain>
    </source>
</reference>
<evidence type="ECO:0000256" key="6">
    <source>
        <dbReference type="PIRSR" id="PIRSR615500-1"/>
    </source>
</evidence>
<keyword evidence="2 7" id="KW-0645">Protease</keyword>
<evidence type="ECO:0000313" key="13">
    <source>
        <dbReference type="Proteomes" id="UP000295252"/>
    </source>
</evidence>
<dbReference type="Gramene" id="CDP18817">
    <property type="protein sequence ID" value="CDP18817"/>
    <property type="gene ID" value="GSCOC_T00003127001"/>
</dbReference>
<dbReference type="PROSITE" id="PS51892">
    <property type="entry name" value="SUBTILASE"/>
    <property type="match status" value="1"/>
</dbReference>
<dbReference type="InterPro" id="IPR036852">
    <property type="entry name" value="Peptidase_S8/S53_dom_sf"/>
</dbReference>
<dbReference type="PANTHER" id="PTHR10795">
    <property type="entry name" value="PROPROTEIN CONVERTASE SUBTILISIN/KEXIN"/>
    <property type="match status" value="1"/>
</dbReference>
<comment type="similarity">
    <text evidence="1 7">Belongs to the peptidase S8 family.</text>
</comment>
<dbReference type="EMBL" id="HG739373">
    <property type="protein sequence ID" value="CDP18817.1"/>
    <property type="molecule type" value="Genomic_DNA"/>
</dbReference>
<dbReference type="OMA" id="IDRSFHS"/>
<dbReference type="Pfam" id="PF00082">
    <property type="entry name" value="Peptidase_S8"/>
    <property type="match status" value="1"/>
</dbReference>
<feature type="active site" description="Charge relay system" evidence="6 7">
    <location>
        <position position="145"/>
    </location>
</feature>
<keyword evidence="5 7" id="KW-0720">Serine protease</keyword>
<feature type="signal peptide" evidence="8">
    <location>
        <begin position="1"/>
        <end position="23"/>
    </location>
</feature>
<evidence type="ECO:0000259" key="11">
    <source>
        <dbReference type="Pfam" id="PF17766"/>
    </source>
</evidence>
<evidence type="ECO:0000256" key="8">
    <source>
        <dbReference type="SAM" id="SignalP"/>
    </source>
</evidence>
<dbReference type="PRINTS" id="PR00723">
    <property type="entry name" value="SUBTILISIN"/>
</dbReference>
<evidence type="ECO:0000256" key="2">
    <source>
        <dbReference type="ARBA" id="ARBA00022670"/>
    </source>
</evidence>
<dbReference type="Gene3D" id="3.40.50.200">
    <property type="entry name" value="Peptidase S8/S53 domain"/>
    <property type="match status" value="1"/>
</dbReference>
<dbReference type="InterPro" id="IPR041469">
    <property type="entry name" value="Subtilisin-like_FN3"/>
</dbReference>
<sequence>MASLLQFVHILSTALVIFTFSAASNPRPQPYVVYMGSSSNYNKLDSDAAKLSHLQLLSSIIPREERDRLSIQHSYQHSFSGFSAMLTEDEASILSAHSKVVSVFPDPVLKLHTTRSWDFLEQQSKIRLNYHLDQISSDIIVGVIDTGIWPELPSFSDRGVGKIPSRWKGECMEGPNFKKSNCNRKIIGARFYDDFDLSTKPLGNKPNKRQGSPRDAVGHGTHTASIVAGAAVANASYYGLARGKAKGGVPSARIAAYKACSTDGCSGSTILKAIEDALSDGVDIISISIGQSSVFQPDFLSDPIAIGAFHAAEKGVMVICSAGNEGPEPYTVVNSAPWLFTVAASTVDRDLQSIVILGNKRSYQGTAINFSPLNSSKAYPLAFGENVAARFVSPSDARNCAPGSLDRIKVAGKIVICLNDNPTISRMIKKLVVEDAKAKGLILIDEEKRSSLLDSGIFPFTEVGKLSGSPILNYLNSTKNPTATILPTFEVPNFKPAPIIADFSSRGPGSLTEDILKPDIVAPGVAILAAMIPKSNIGDLLPGMKPSSFGIRSGTSMACPHVTGAMAFVKSIHPNWSYSMIKSALMTTATTSNNLGKPITNTSNYNGNPHEMGVGEISPLGALHPGLVFETTTKDYLRFLCYYGYKEKAIRSMSNRNFCCPRNSAKELISNVNYPSISIGELDRSQGAKRVKRIVTNVGPPNATFFSSLRAPPGLTVKVIPKKLSFTTSVKKLLLKVSFDSKYASKGYNYGAILLFDGSHTVHITFVVNVV</sequence>
<dbReference type="InterPro" id="IPR010259">
    <property type="entry name" value="S8pro/Inhibitor_I9"/>
</dbReference>
<accession>A0A068VE17</accession>
<keyword evidence="13" id="KW-1185">Reference proteome</keyword>
<organism evidence="12 13">
    <name type="scientific">Coffea canephora</name>
    <name type="common">Robusta coffee</name>
    <dbReference type="NCBI Taxonomy" id="49390"/>
    <lineage>
        <taxon>Eukaryota</taxon>
        <taxon>Viridiplantae</taxon>
        <taxon>Streptophyta</taxon>
        <taxon>Embryophyta</taxon>
        <taxon>Tracheophyta</taxon>
        <taxon>Spermatophyta</taxon>
        <taxon>Magnoliopsida</taxon>
        <taxon>eudicotyledons</taxon>
        <taxon>Gunneridae</taxon>
        <taxon>Pentapetalae</taxon>
        <taxon>asterids</taxon>
        <taxon>lamiids</taxon>
        <taxon>Gentianales</taxon>
        <taxon>Rubiaceae</taxon>
        <taxon>Ixoroideae</taxon>
        <taxon>Gardenieae complex</taxon>
        <taxon>Bertiereae - Coffeeae clade</taxon>
        <taxon>Coffeeae</taxon>
        <taxon>Coffea</taxon>
    </lineage>
</organism>
<evidence type="ECO:0000256" key="3">
    <source>
        <dbReference type="ARBA" id="ARBA00022729"/>
    </source>
</evidence>
<dbReference type="InterPro" id="IPR015500">
    <property type="entry name" value="Peptidase_S8_subtilisin-rel"/>
</dbReference>
<feature type="domain" description="Subtilisin-like protease fibronectin type-III" evidence="11">
    <location>
        <begin position="671"/>
        <end position="768"/>
    </location>
</feature>
<dbReference type="SUPFAM" id="SSF52743">
    <property type="entry name" value="Subtilisin-like"/>
    <property type="match status" value="1"/>
</dbReference>
<dbReference type="PhylomeDB" id="A0A068VE17"/>
<feature type="chain" id="PRO_5001658540" evidence="8">
    <location>
        <begin position="24"/>
        <end position="771"/>
    </location>
</feature>
<evidence type="ECO:0000259" key="9">
    <source>
        <dbReference type="Pfam" id="PF00082"/>
    </source>
</evidence>
<dbReference type="PROSITE" id="PS00138">
    <property type="entry name" value="SUBTILASE_SER"/>
    <property type="match status" value="1"/>
</dbReference>
<evidence type="ECO:0000256" key="4">
    <source>
        <dbReference type="ARBA" id="ARBA00022801"/>
    </source>
</evidence>
<dbReference type="Gene3D" id="3.50.30.30">
    <property type="match status" value="1"/>
</dbReference>
<dbReference type="GO" id="GO:0006508">
    <property type="term" value="P:proteolysis"/>
    <property type="evidence" value="ECO:0007669"/>
    <property type="project" value="UniProtKB-KW"/>
</dbReference>
<dbReference type="GO" id="GO:0004252">
    <property type="term" value="F:serine-type endopeptidase activity"/>
    <property type="evidence" value="ECO:0007669"/>
    <property type="project" value="UniProtKB-UniRule"/>
</dbReference>
<evidence type="ECO:0000259" key="10">
    <source>
        <dbReference type="Pfam" id="PF05922"/>
    </source>
</evidence>
<dbReference type="InterPro" id="IPR000209">
    <property type="entry name" value="Peptidase_S8/S53_dom"/>
</dbReference>
<evidence type="ECO:0000313" key="12">
    <source>
        <dbReference type="EMBL" id="CDP18817.1"/>
    </source>
</evidence>
<dbReference type="InterPro" id="IPR045051">
    <property type="entry name" value="SBT"/>
</dbReference>
<feature type="active site" description="Charge relay system" evidence="6 7">
    <location>
        <position position="556"/>
    </location>
</feature>
<dbReference type="CDD" id="cd02120">
    <property type="entry name" value="PA_subtilisin_like"/>
    <property type="match status" value="1"/>
</dbReference>
<dbReference type="Pfam" id="PF17766">
    <property type="entry name" value="fn3_6"/>
    <property type="match status" value="1"/>
</dbReference>
<proteinExistence type="inferred from homology"/>
<dbReference type="InterPro" id="IPR034197">
    <property type="entry name" value="Peptidases_S8_3"/>
</dbReference>
<dbReference type="InterPro" id="IPR037045">
    <property type="entry name" value="S8pro/Inhibitor_I9_sf"/>
</dbReference>
<evidence type="ECO:0000256" key="1">
    <source>
        <dbReference type="ARBA" id="ARBA00011073"/>
    </source>
</evidence>
<evidence type="ECO:0000256" key="7">
    <source>
        <dbReference type="PROSITE-ProRule" id="PRU01240"/>
    </source>
</evidence>
<feature type="domain" description="Inhibitor I9" evidence="10">
    <location>
        <begin position="31"/>
        <end position="112"/>
    </location>
</feature>
<gene>
    <name evidence="12" type="ORF">GSCOC_T00003127001</name>
</gene>
<protein>
    <submittedName>
        <fullName evidence="12">DH200=94 genomic scaffold, scaffold_289</fullName>
    </submittedName>
</protein>
<dbReference type="OrthoDB" id="10256524at2759"/>
<evidence type="ECO:0000256" key="5">
    <source>
        <dbReference type="ARBA" id="ARBA00022825"/>
    </source>
</evidence>
<dbReference type="Gene3D" id="3.30.70.80">
    <property type="entry name" value="Peptidase S8 propeptide/proteinase inhibitor I9"/>
    <property type="match status" value="1"/>
</dbReference>
<dbReference type="CDD" id="cd04852">
    <property type="entry name" value="Peptidases_S8_3"/>
    <property type="match status" value="1"/>
</dbReference>
<dbReference type="Pfam" id="PF05922">
    <property type="entry name" value="Inhibitor_I9"/>
    <property type="match status" value="1"/>
</dbReference>
<feature type="domain" description="Peptidase S8/S53" evidence="9">
    <location>
        <begin position="137"/>
        <end position="615"/>
    </location>
</feature>
<feature type="active site" description="Charge relay system" evidence="6 7">
    <location>
        <position position="219"/>
    </location>
</feature>
<dbReference type="STRING" id="49390.A0A068VE17"/>